<dbReference type="GO" id="GO:0046872">
    <property type="term" value="F:metal ion binding"/>
    <property type="evidence" value="ECO:0007669"/>
    <property type="project" value="UniProtKB-KW"/>
</dbReference>
<evidence type="ECO:0000313" key="3">
    <source>
        <dbReference type="Proteomes" id="UP000317648"/>
    </source>
</evidence>
<keyword evidence="1" id="KW-0460">Magnesium</keyword>
<dbReference type="PANTHER" id="PTHR16222">
    <property type="entry name" value="ADP-RIBOSYLGLYCOHYDROLASE"/>
    <property type="match status" value="1"/>
</dbReference>
<keyword evidence="2" id="KW-0378">Hydrolase</keyword>
<proteinExistence type="predicted"/>
<keyword evidence="3" id="KW-1185">Reference proteome</keyword>
<feature type="binding site" evidence="1">
    <location>
        <position position="45"/>
    </location>
    <ligand>
        <name>Mg(2+)</name>
        <dbReference type="ChEBI" id="CHEBI:18420"/>
        <label>1</label>
    </ligand>
</feature>
<dbReference type="InterPro" id="IPR036705">
    <property type="entry name" value="Ribosyl_crysJ1_sf"/>
</dbReference>
<feature type="binding site" evidence="1">
    <location>
        <position position="248"/>
    </location>
    <ligand>
        <name>Mg(2+)</name>
        <dbReference type="ChEBI" id="CHEBI:18420"/>
        <label>1</label>
    </ligand>
</feature>
<dbReference type="OrthoDB" id="9798107at2"/>
<dbReference type="AlphaFoldDB" id="A0A518DVY4"/>
<keyword evidence="1" id="KW-0479">Metal-binding</keyword>
<feature type="binding site" evidence="1">
    <location>
        <position position="44"/>
    </location>
    <ligand>
        <name>Mg(2+)</name>
        <dbReference type="ChEBI" id="CHEBI:18420"/>
        <label>1</label>
    </ligand>
</feature>
<keyword evidence="2" id="KW-0326">Glycosidase</keyword>
<dbReference type="EMBL" id="CP036433">
    <property type="protein sequence ID" value="QDU95998.1"/>
    <property type="molecule type" value="Genomic_DNA"/>
</dbReference>
<dbReference type="SUPFAM" id="SSF101478">
    <property type="entry name" value="ADP-ribosylglycohydrolase"/>
    <property type="match status" value="1"/>
</dbReference>
<protein>
    <submittedName>
        <fullName evidence="2">ADP-ribosyl-[dinitrogen reductase] glycohydrolase</fullName>
        <ecNumber evidence="2">3.2.2.24</ecNumber>
    </submittedName>
</protein>
<feature type="binding site" evidence="1">
    <location>
        <position position="247"/>
    </location>
    <ligand>
        <name>Mg(2+)</name>
        <dbReference type="ChEBI" id="CHEBI:18420"/>
        <label>1</label>
    </ligand>
</feature>
<gene>
    <name evidence="2" type="primary">draG_1</name>
    <name evidence="2" type="ORF">Pla8534_38170</name>
</gene>
<sequence>MTLSLPDRILGCLLGGALGDAIGAHYEGDPPPESYTMPTDLQVTDDTQLTLATCEAIVAVGEVEPASIAASFLQWFRSRRLNGLGSSTLKALIELDAGGHWALVGATGERSAGNGAAMRIAPLAFFLDPELDADRQTLRDVCRITHRNDEAYCGALAIVSTLHHVLSGGRLDEAVWPMLAGSLPDSRVRDRVLTFLPGAMTVAEYAVRFGASGYVVDSAPLAILAATQATSLEQAFEQLVRCGGDTDTNASLLGQLYGAANGEGGLPPAGVARIDAVEQVRQTAASLARVAAAE</sequence>
<dbReference type="RefSeq" id="WP_145054675.1">
    <property type="nucleotide sequence ID" value="NZ_CP036433.1"/>
</dbReference>
<feature type="binding site" evidence="1">
    <location>
        <position position="46"/>
    </location>
    <ligand>
        <name>Mg(2+)</name>
        <dbReference type="ChEBI" id="CHEBI:18420"/>
        <label>1</label>
    </ligand>
</feature>
<accession>A0A518DVY4</accession>
<dbReference type="Gene3D" id="1.10.4080.10">
    <property type="entry name" value="ADP-ribosylation/Crystallin J1"/>
    <property type="match status" value="1"/>
</dbReference>
<dbReference type="InterPro" id="IPR050792">
    <property type="entry name" value="ADP-ribosylglycohydrolase"/>
</dbReference>
<dbReference type="InterPro" id="IPR005502">
    <property type="entry name" value="Ribosyl_crysJ1"/>
</dbReference>
<evidence type="ECO:0000256" key="1">
    <source>
        <dbReference type="PIRSR" id="PIRSR605502-1"/>
    </source>
</evidence>
<dbReference type="EC" id="3.2.2.24" evidence="2"/>
<feature type="binding site" evidence="1">
    <location>
        <position position="245"/>
    </location>
    <ligand>
        <name>Mg(2+)</name>
        <dbReference type="ChEBI" id="CHEBI:18420"/>
        <label>1</label>
    </ligand>
</feature>
<comment type="cofactor">
    <cofactor evidence="1">
        <name>Mg(2+)</name>
        <dbReference type="ChEBI" id="CHEBI:18420"/>
    </cofactor>
    <text evidence="1">Binds 2 magnesium ions per subunit.</text>
</comment>
<dbReference type="Proteomes" id="UP000317648">
    <property type="component" value="Chromosome"/>
</dbReference>
<dbReference type="Pfam" id="PF03747">
    <property type="entry name" value="ADP_ribosyl_GH"/>
    <property type="match status" value="1"/>
</dbReference>
<reference evidence="2 3" key="1">
    <citation type="submission" date="2019-02" db="EMBL/GenBank/DDBJ databases">
        <title>Deep-cultivation of Planctomycetes and their phenomic and genomic characterization uncovers novel biology.</title>
        <authorList>
            <person name="Wiegand S."/>
            <person name="Jogler M."/>
            <person name="Boedeker C."/>
            <person name="Pinto D."/>
            <person name="Vollmers J."/>
            <person name="Rivas-Marin E."/>
            <person name="Kohn T."/>
            <person name="Peeters S.H."/>
            <person name="Heuer A."/>
            <person name="Rast P."/>
            <person name="Oberbeckmann S."/>
            <person name="Bunk B."/>
            <person name="Jeske O."/>
            <person name="Meyerdierks A."/>
            <person name="Storesund J.E."/>
            <person name="Kallscheuer N."/>
            <person name="Luecker S."/>
            <person name="Lage O.M."/>
            <person name="Pohl T."/>
            <person name="Merkel B.J."/>
            <person name="Hornburger P."/>
            <person name="Mueller R.-W."/>
            <person name="Bruemmer F."/>
            <person name="Labrenz M."/>
            <person name="Spormann A.M."/>
            <person name="Op den Camp H."/>
            <person name="Overmann J."/>
            <person name="Amann R."/>
            <person name="Jetten M.S.M."/>
            <person name="Mascher T."/>
            <person name="Medema M.H."/>
            <person name="Devos D.P."/>
            <person name="Kaster A.-K."/>
            <person name="Ovreas L."/>
            <person name="Rohde M."/>
            <person name="Galperin M.Y."/>
            <person name="Jogler C."/>
        </authorList>
    </citation>
    <scope>NUCLEOTIDE SEQUENCE [LARGE SCALE GENOMIC DNA]</scope>
    <source>
        <strain evidence="2 3">Pla85_3_4</strain>
    </source>
</reference>
<dbReference type="KEGG" id="lcre:Pla8534_38170"/>
<evidence type="ECO:0000313" key="2">
    <source>
        <dbReference type="EMBL" id="QDU95998.1"/>
    </source>
</evidence>
<name>A0A518DVY4_9BACT</name>
<organism evidence="2 3">
    <name type="scientific">Lignipirellula cremea</name>
    <dbReference type="NCBI Taxonomy" id="2528010"/>
    <lineage>
        <taxon>Bacteria</taxon>
        <taxon>Pseudomonadati</taxon>
        <taxon>Planctomycetota</taxon>
        <taxon>Planctomycetia</taxon>
        <taxon>Pirellulales</taxon>
        <taxon>Pirellulaceae</taxon>
        <taxon>Lignipirellula</taxon>
    </lineage>
</organism>
<dbReference type="PANTHER" id="PTHR16222:SF12">
    <property type="entry name" value="ADP-RIBOSYLGLYCOHYDROLASE-RELATED"/>
    <property type="match status" value="1"/>
</dbReference>
<dbReference type="GO" id="GO:0047407">
    <property type="term" value="F:ADP-ribosyl-[dinitrogen reductase] hydrolase activity"/>
    <property type="evidence" value="ECO:0007669"/>
    <property type="project" value="UniProtKB-EC"/>
</dbReference>